<keyword evidence="5" id="KW-1185">Reference proteome</keyword>
<dbReference type="InterPro" id="IPR000917">
    <property type="entry name" value="Sulfatase_N"/>
</dbReference>
<keyword evidence="1" id="KW-0479">Metal-binding</keyword>
<gene>
    <name evidence="4" type="ORF">H7C18_22110</name>
</gene>
<dbReference type="GO" id="GO:0008484">
    <property type="term" value="F:sulfuric ester hydrolase activity"/>
    <property type="evidence" value="ECO:0007669"/>
    <property type="project" value="TreeGrafter"/>
</dbReference>
<evidence type="ECO:0000259" key="3">
    <source>
        <dbReference type="Pfam" id="PF00884"/>
    </source>
</evidence>
<accession>A0A7X0STJ0</accession>
<dbReference type="Pfam" id="PF00884">
    <property type="entry name" value="Sulfatase"/>
    <property type="match status" value="1"/>
</dbReference>
<keyword evidence="4" id="KW-0808">Transferase</keyword>
<evidence type="ECO:0000313" key="4">
    <source>
        <dbReference type="EMBL" id="MBB6733623.1"/>
    </source>
</evidence>
<dbReference type="InterPro" id="IPR017850">
    <property type="entry name" value="Alkaline_phosphatase_core_sf"/>
</dbReference>
<dbReference type="RefSeq" id="WP_185131281.1">
    <property type="nucleotide sequence ID" value="NZ_JACJVO010000028.1"/>
</dbReference>
<dbReference type="EMBL" id="JACJVO010000028">
    <property type="protein sequence ID" value="MBB6733623.1"/>
    <property type="molecule type" value="Genomic_DNA"/>
</dbReference>
<dbReference type="GO" id="GO:0016740">
    <property type="term" value="F:transferase activity"/>
    <property type="evidence" value="ECO:0007669"/>
    <property type="project" value="UniProtKB-KW"/>
</dbReference>
<reference evidence="4 5" key="1">
    <citation type="submission" date="2020-08" db="EMBL/GenBank/DDBJ databases">
        <title>Cohnella phylogeny.</title>
        <authorList>
            <person name="Dunlap C."/>
        </authorList>
    </citation>
    <scope>NUCLEOTIDE SEQUENCE [LARGE SCALE GENOMIC DNA]</scope>
    <source>
        <strain evidence="4 5">CBP 2801</strain>
    </source>
</reference>
<keyword evidence="2 4" id="KW-0378">Hydrolase</keyword>
<evidence type="ECO:0000313" key="5">
    <source>
        <dbReference type="Proteomes" id="UP000564644"/>
    </source>
</evidence>
<evidence type="ECO:0000256" key="1">
    <source>
        <dbReference type="ARBA" id="ARBA00022723"/>
    </source>
</evidence>
<dbReference type="Proteomes" id="UP000564644">
    <property type="component" value="Unassembled WGS sequence"/>
</dbReference>
<organism evidence="4 5">
    <name type="scientific">Cohnella zeiphila</name>
    <dbReference type="NCBI Taxonomy" id="2761120"/>
    <lineage>
        <taxon>Bacteria</taxon>
        <taxon>Bacillati</taxon>
        <taxon>Bacillota</taxon>
        <taxon>Bacilli</taxon>
        <taxon>Bacillales</taxon>
        <taxon>Paenibacillaceae</taxon>
        <taxon>Cohnella</taxon>
    </lineage>
</organism>
<name>A0A7X0STJ0_9BACL</name>
<feature type="domain" description="Sulfatase N-terminal" evidence="3">
    <location>
        <begin position="4"/>
        <end position="360"/>
    </location>
</feature>
<comment type="caution">
    <text evidence="4">The sequence shown here is derived from an EMBL/GenBank/DDBJ whole genome shotgun (WGS) entry which is preliminary data.</text>
</comment>
<evidence type="ECO:0000256" key="2">
    <source>
        <dbReference type="ARBA" id="ARBA00022801"/>
    </source>
</evidence>
<proteinExistence type="predicted"/>
<dbReference type="GO" id="GO:0046872">
    <property type="term" value="F:metal ion binding"/>
    <property type="evidence" value="ECO:0007669"/>
    <property type="project" value="UniProtKB-KW"/>
</dbReference>
<sequence length="494" mass="55611">MTRPNILIFMTDQQQAQVMAPNHPCRTPNAVRFASEGIVFRHTFTTMTHCCPSRASFMTGLYPSRHGIHNNVSNAAALGRGLRPGVGTFSEKLKAAGYDLFFSGKWHVSAEENPAGRGWEELMVVAGKDAQMGLTIPQWRALPREEPRTERRRGELVRPGWGPYRLYGVSQTDGEHTRDAKVVERAVEKLRELNGSDKPWCLYVGVTGPHDPFVIPERYAKLYDPDEIPLPPNYDDSLIDKPGVYRRMRRVWDQLTPEEVREATAHYWGYCTMVDDLFGQVLAALEASGQADDTLVVFLSDHGESGGAHGLYLKGISSFEETYRLPCIARWPNGISEPGRVVDELVSIMDWAPTFVDLAEAETLNECNGTSLAGWLRNERPLHWRDAVYSQCNGVEVYYTQRMVRTERYKFVYHPTDVDELYDLSVDPFELNNVAAVADYASVKKELYLKMWQEAALADDIIFNKYATVATADWGPALAIGIEAGPTRSATYDD</sequence>
<dbReference type="GO" id="GO:0005737">
    <property type="term" value="C:cytoplasm"/>
    <property type="evidence" value="ECO:0007669"/>
    <property type="project" value="TreeGrafter"/>
</dbReference>
<protein>
    <submittedName>
        <fullName evidence="4">Sulfatase-like hydrolase/transferase</fullName>
    </submittedName>
</protein>
<dbReference type="PANTHER" id="PTHR45953:SF1">
    <property type="entry name" value="IDURONATE 2-SULFATASE"/>
    <property type="match status" value="1"/>
</dbReference>
<dbReference type="CDD" id="cd16033">
    <property type="entry name" value="sulfatase_like"/>
    <property type="match status" value="1"/>
</dbReference>
<dbReference type="Gene3D" id="3.40.720.10">
    <property type="entry name" value="Alkaline Phosphatase, subunit A"/>
    <property type="match status" value="1"/>
</dbReference>
<dbReference type="PANTHER" id="PTHR45953">
    <property type="entry name" value="IDURONATE 2-SULFATASE"/>
    <property type="match status" value="1"/>
</dbReference>
<dbReference type="AlphaFoldDB" id="A0A7X0STJ0"/>
<dbReference type="SUPFAM" id="SSF53649">
    <property type="entry name" value="Alkaline phosphatase-like"/>
    <property type="match status" value="1"/>
</dbReference>